<feature type="domain" description="Protein arginine N-methyltransferase" evidence="10">
    <location>
        <begin position="407"/>
        <end position="500"/>
    </location>
</feature>
<keyword evidence="12" id="KW-1185">Reference proteome</keyword>
<feature type="region of interest" description="Disordered" evidence="8">
    <location>
        <begin position="75"/>
        <end position="116"/>
    </location>
</feature>
<evidence type="ECO:0000256" key="5">
    <source>
        <dbReference type="ARBA" id="ARBA00047384"/>
    </source>
</evidence>
<feature type="domain" description="Protein arginine N-methyltransferase" evidence="10">
    <location>
        <begin position="538"/>
        <end position="599"/>
    </location>
</feature>
<dbReference type="Proteomes" id="UP000724874">
    <property type="component" value="Unassembled WGS sequence"/>
</dbReference>
<comment type="caution">
    <text evidence="11">The sequence shown here is derived from an EMBL/GenBank/DDBJ whole genome shotgun (WGS) entry which is preliminary data.</text>
</comment>
<dbReference type="Gene3D" id="2.70.160.11">
    <property type="entry name" value="Hnrnp arginine n-methyltransferase1"/>
    <property type="match status" value="1"/>
</dbReference>
<evidence type="ECO:0000256" key="4">
    <source>
        <dbReference type="ARBA" id="ARBA00022691"/>
    </source>
</evidence>
<evidence type="ECO:0000259" key="10">
    <source>
        <dbReference type="Pfam" id="PF22528"/>
    </source>
</evidence>
<keyword evidence="2 7" id="KW-0489">Methyltransferase</keyword>
<organism evidence="11 12">
    <name type="scientific">Gymnopilus junonius</name>
    <name type="common">Spectacular rustgill mushroom</name>
    <name type="synonym">Gymnopilus spectabilis subsp. junonius</name>
    <dbReference type="NCBI Taxonomy" id="109634"/>
    <lineage>
        <taxon>Eukaryota</taxon>
        <taxon>Fungi</taxon>
        <taxon>Dikarya</taxon>
        <taxon>Basidiomycota</taxon>
        <taxon>Agaricomycotina</taxon>
        <taxon>Agaricomycetes</taxon>
        <taxon>Agaricomycetidae</taxon>
        <taxon>Agaricales</taxon>
        <taxon>Agaricineae</taxon>
        <taxon>Hymenogastraceae</taxon>
        <taxon>Gymnopilus</taxon>
    </lineage>
</organism>
<evidence type="ECO:0000256" key="8">
    <source>
        <dbReference type="SAM" id="MobiDB-lite"/>
    </source>
</evidence>
<dbReference type="InterPro" id="IPR029063">
    <property type="entry name" value="SAM-dependent_MTases_sf"/>
</dbReference>
<dbReference type="GO" id="GO:0042054">
    <property type="term" value="F:histone methyltransferase activity"/>
    <property type="evidence" value="ECO:0007669"/>
    <property type="project" value="TreeGrafter"/>
</dbReference>
<dbReference type="PANTHER" id="PTHR11006:SF53">
    <property type="entry name" value="PROTEIN ARGININE N-METHYLTRANSFERASE 3"/>
    <property type="match status" value="1"/>
</dbReference>
<dbReference type="PANTHER" id="PTHR11006">
    <property type="entry name" value="PROTEIN ARGININE N-METHYLTRANSFERASE"/>
    <property type="match status" value="1"/>
</dbReference>
<dbReference type="AlphaFoldDB" id="A0A9P5TH70"/>
<dbReference type="SUPFAM" id="SSF57667">
    <property type="entry name" value="beta-beta-alpha zinc fingers"/>
    <property type="match status" value="1"/>
</dbReference>
<evidence type="ECO:0000256" key="1">
    <source>
        <dbReference type="ARBA" id="ARBA00011925"/>
    </source>
</evidence>
<dbReference type="PROSITE" id="PS51678">
    <property type="entry name" value="SAM_MT_PRMT"/>
    <property type="match status" value="1"/>
</dbReference>
<dbReference type="InterPro" id="IPR025799">
    <property type="entry name" value="Arg_MeTrfase"/>
</dbReference>
<dbReference type="EMBL" id="JADNYJ010000174">
    <property type="protein sequence ID" value="KAF8877148.1"/>
    <property type="molecule type" value="Genomic_DNA"/>
</dbReference>
<evidence type="ECO:0000256" key="7">
    <source>
        <dbReference type="PROSITE-ProRule" id="PRU01015"/>
    </source>
</evidence>
<dbReference type="InterPro" id="IPR055135">
    <property type="entry name" value="PRMT_dom"/>
</dbReference>
<dbReference type="FunFam" id="3.40.50.150:FF:000003">
    <property type="entry name" value="Blast:Protein arginine N-methyltransferase 1"/>
    <property type="match status" value="1"/>
</dbReference>
<feature type="domain" description="Methyltransferase" evidence="9">
    <location>
        <begin position="289"/>
        <end position="388"/>
    </location>
</feature>
<dbReference type="EC" id="2.1.1.319" evidence="1"/>
<evidence type="ECO:0000256" key="3">
    <source>
        <dbReference type="ARBA" id="ARBA00022679"/>
    </source>
</evidence>
<dbReference type="InterPro" id="IPR041698">
    <property type="entry name" value="Methyltransf_25"/>
</dbReference>
<dbReference type="InterPro" id="IPR036236">
    <property type="entry name" value="Znf_C2H2_sf"/>
</dbReference>
<evidence type="ECO:0000259" key="9">
    <source>
        <dbReference type="Pfam" id="PF13649"/>
    </source>
</evidence>
<evidence type="ECO:0000256" key="6">
    <source>
        <dbReference type="ARBA" id="ARBA00049303"/>
    </source>
</evidence>
<dbReference type="CDD" id="cd02440">
    <property type="entry name" value="AdoMet_MTases"/>
    <property type="match status" value="1"/>
</dbReference>
<dbReference type="Pfam" id="PF22528">
    <property type="entry name" value="PRMT_C"/>
    <property type="match status" value="2"/>
</dbReference>
<gene>
    <name evidence="11" type="ORF">CPB84DRAFT_1828877</name>
</gene>
<dbReference type="Pfam" id="PF13649">
    <property type="entry name" value="Methyltransf_25"/>
    <property type="match status" value="1"/>
</dbReference>
<comment type="catalytic activity">
    <reaction evidence="6">
        <text>L-arginyl-[protein] + S-adenosyl-L-methionine = N(omega)-methyl-L-arginyl-[protein] + S-adenosyl-L-homocysteine + H(+)</text>
        <dbReference type="Rhea" id="RHEA:48100"/>
        <dbReference type="Rhea" id="RHEA-COMP:10532"/>
        <dbReference type="Rhea" id="RHEA-COMP:11990"/>
        <dbReference type="ChEBI" id="CHEBI:15378"/>
        <dbReference type="ChEBI" id="CHEBI:29965"/>
        <dbReference type="ChEBI" id="CHEBI:57856"/>
        <dbReference type="ChEBI" id="CHEBI:59789"/>
        <dbReference type="ChEBI" id="CHEBI:65280"/>
    </reaction>
    <physiologicalReaction direction="left-to-right" evidence="6">
        <dbReference type="Rhea" id="RHEA:48101"/>
    </physiologicalReaction>
</comment>
<evidence type="ECO:0000313" key="12">
    <source>
        <dbReference type="Proteomes" id="UP000724874"/>
    </source>
</evidence>
<comment type="catalytic activity">
    <reaction evidence="5">
        <text>L-arginyl-[protein] + 2 S-adenosyl-L-methionine = N(omega),N(omega)-dimethyl-L-arginyl-[protein] + 2 S-adenosyl-L-homocysteine + 2 H(+)</text>
        <dbReference type="Rhea" id="RHEA:48096"/>
        <dbReference type="Rhea" id="RHEA-COMP:10532"/>
        <dbReference type="Rhea" id="RHEA-COMP:11991"/>
        <dbReference type="ChEBI" id="CHEBI:15378"/>
        <dbReference type="ChEBI" id="CHEBI:29965"/>
        <dbReference type="ChEBI" id="CHEBI:57856"/>
        <dbReference type="ChEBI" id="CHEBI:59789"/>
        <dbReference type="ChEBI" id="CHEBI:61897"/>
        <dbReference type="EC" id="2.1.1.319"/>
    </reaction>
    <physiologicalReaction direction="left-to-right" evidence="5">
        <dbReference type="Rhea" id="RHEA:48097"/>
    </physiologicalReaction>
</comment>
<dbReference type="OrthoDB" id="7848332at2759"/>
<keyword evidence="3 7" id="KW-0808">Transferase</keyword>
<dbReference type="GO" id="GO:0005634">
    <property type="term" value="C:nucleus"/>
    <property type="evidence" value="ECO:0007669"/>
    <property type="project" value="TreeGrafter"/>
</dbReference>
<keyword evidence="4 7" id="KW-0949">S-adenosyl-L-methionine</keyword>
<sequence>MTRKPLRPNYGTSPSPMRVVTCCNSYGHERGFAADISDKIRWRLGKGHFTWRCHFERSSCIAFLIGVHILGSTTSVQHQHHEHPSTPPASVSDDRNDSESGSSLDSEDDNDQTWDDWVSDSNAELETKSLFDEQVLQSVERALTYDKEIHHFDLNNFAKQSLAMNQPSIFIAAYALSITSEKINHHEEVLELEGTEPWFTSDEYLCLFWRAIIHSLIFSSEVRNASDSSVADKNIAAPTRDDDTHYFESYGANDPHKDIHAVMIQDKVRTSTYAQFILTNPTLFRDAVVLDVGCGTGILSLFAARAGAKHVIAVDASDIADKAAKIVKVNGFEDVITVVRGKIENISLPEGIDKVDIIISEWMGYALLYESMLDSVLRARDRFLKPAGVMAPSQCRMILGLCDATEIFKDRIGFWDDVYGFDMSAMAKDLYGESVVDVVGPETFLSKPFAIKDLVLIDITTAELDFSSSFSLISTADRRTKINSFLLYFDTFFTAHGGPVLPNTEVKTVKEGEAILAELWPVGGKSALQRRQSLGREKEHVTSFSTGPQSTPTHWKQTIFMLRDPITVSEGSIVTGTFMCKKSETNSRELDVEIHYSVKLDEESAASETIVQMYTVR</sequence>
<proteinExistence type="predicted"/>
<dbReference type="GO" id="GO:0035242">
    <property type="term" value="F:protein-arginine omega-N asymmetric methyltransferase activity"/>
    <property type="evidence" value="ECO:0007669"/>
    <property type="project" value="UniProtKB-EC"/>
</dbReference>
<name>A0A9P5TH70_GYMJU</name>
<feature type="compositionally biased region" description="Acidic residues" evidence="8">
    <location>
        <begin position="105"/>
        <end position="116"/>
    </location>
</feature>
<dbReference type="SUPFAM" id="SSF53335">
    <property type="entry name" value="S-adenosyl-L-methionine-dependent methyltransferases"/>
    <property type="match status" value="1"/>
</dbReference>
<dbReference type="GO" id="GO:0032259">
    <property type="term" value="P:methylation"/>
    <property type="evidence" value="ECO:0007669"/>
    <property type="project" value="UniProtKB-KW"/>
</dbReference>
<evidence type="ECO:0000256" key="2">
    <source>
        <dbReference type="ARBA" id="ARBA00022603"/>
    </source>
</evidence>
<reference evidence="11" key="1">
    <citation type="submission" date="2020-11" db="EMBL/GenBank/DDBJ databases">
        <authorList>
            <consortium name="DOE Joint Genome Institute"/>
            <person name="Ahrendt S."/>
            <person name="Riley R."/>
            <person name="Andreopoulos W."/>
            <person name="LaButti K."/>
            <person name="Pangilinan J."/>
            <person name="Ruiz-duenas F.J."/>
            <person name="Barrasa J.M."/>
            <person name="Sanchez-Garcia M."/>
            <person name="Camarero S."/>
            <person name="Miyauchi S."/>
            <person name="Serrano A."/>
            <person name="Linde D."/>
            <person name="Babiker R."/>
            <person name="Drula E."/>
            <person name="Ayuso-Fernandez I."/>
            <person name="Pacheco R."/>
            <person name="Padilla G."/>
            <person name="Ferreira P."/>
            <person name="Barriuso J."/>
            <person name="Kellner H."/>
            <person name="Castanera R."/>
            <person name="Alfaro M."/>
            <person name="Ramirez L."/>
            <person name="Pisabarro A.G."/>
            <person name="Kuo A."/>
            <person name="Tritt A."/>
            <person name="Lipzen A."/>
            <person name="He G."/>
            <person name="Yan M."/>
            <person name="Ng V."/>
            <person name="Cullen D."/>
            <person name="Martin F."/>
            <person name="Rosso M.-N."/>
            <person name="Henrissat B."/>
            <person name="Hibbett D."/>
            <person name="Martinez A.T."/>
            <person name="Grigoriev I.V."/>
        </authorList>
    </citation>
    <scope>NUCLEOTIDE SEQUENCE</scope>
    <source>
        <strain evidence="11">AH 44721</strain>
    </source>
</reference>
<accession>A0A9P5TH70</accession>
<dbReference type="Gene3D" id="3.40.50.150">
    <property type="entry name" value="Vaccinia Virus protein VP39"/>
    <property type="match status" value="1"/>
</dbReference>
<evidence type="ECO:0000313" key="11">
    <source>
        <dbReference type="EMBL" id="KAF8877148.1"/>
    </source>
</evidence>
<protein>
    <recommendedName>
        <fullName evidence="1">type I protein arginine methyltransferase</fullName>
        <ecNumber evidence="1">2.1.1.319</ecNumber>
    </recommendedName>
</protein>